<evidence type="ECO:0000313" key="2">
    <source>
        <dbReference type="Proteomes" id="UP000033111"/>
    </source>
</evidence>
<keyword evidence="2" id="KW-1185">Reference proteome</keyword>
<dbReference type="KEGG" id="msw:MSSIT_1813"/>
<dbReference type="HOGENOM" id="CLU_1850672_0_0_2"/>
<sequence>MNITKQRAFPTIPNKDICLPIGATLAVQYFFEKLNFSAIFGKYKSKGHDINSLLIGLLSYKLTENFSIKEASNWMNQGEAIGITVNKGNVLDLQHFPDTYNQVKSKLKKGSLIVFDKGANTKDNIELIEGDELRYSYR</sequence>
<dbReference type="PATRIC" id="fig|1434120.4.peg.2316"/>
<protein>
    <submittedName>
        <fullName evidence="1">Mobile element protein</fullName>
    </submittedName>
</protein>
<proteinExistence type="predicted"/>
<dbReference type="PANTHER" id="PTHR34614">
    <property type="match status" value="1"/>
</dbReference>
<dbReference type="AlphaFoldDB" id="A0A0E3P445"/>
<organism evidence="1 2">
    <name type="scientific">Methanosarcina siciliae T4/M</name>
    <dbReference type="NCBI Taxonomy" id="1434120"/>
    <lineage>
        <taxon>Archaea</taxon>
        <taxon>Methanobacteriati</taxon>
        <taxon>Methanobacteriota</taxon>
        <taxon>Stenosarchaea group</taxon>
        <taxon>Methanomicrobia</taxon>
        <taxon>Methanosarcinales</taxon>
        <taxon>Methanosarcinaceae</taxon>
        <taxon>Methanosarcina</taxon>
    </lineage>
</organism>
<name>A0A0E3P445_9EURY</name>
<evidence type="ECO:0000313" key="1">
    <source>
        <dbReference type="EMBL" id="AKB28532.1"/>
    </source>
</evidence>
<reference evidence="1 2" key="1">
    <citation type="submission" date="2014-07" db="EMBL/GenBank/DDBJ databases">
        <title>Methanogenic archaea and the global carbon cycle.</title>
        <authorList>
            <person name="Henriksen J.R."/>
            <person name="Luke J."/>
            <person name="Reinhart S."/>
            <person name="Benedict M.N."/>
            <person name="Youngblut N.D."/>
            <person name="Metcalf M.E."/>
            <person name="Whitaker R.J."/>
            <person name="Metcalf W.W."/>
        </authorList>
    </citation>
    <scope>NUCLEOTIDE SEQUENCE [LARGE SCALE GENOMIC DNA]</scope>
    <source>
        <strain evidence="1 2">T4/M</strain>
    </source>
</reference>
<dbReference type="EMBL" id="CP009506">
    <property type="protein sequence ID" value="AKB28532.1"/>
    <property type="molecule type" value="Genomic_DNA"/>
</dbReference>
<dbReference type="Proteomes" id="UP000033111">
    <property type="component" value="Chromosome"/>
</dbReference>
<accession>A0A0E3P445</accession>
<dbReference type="PANTHER" id="PTHR34614:SF2">
    <property type="entry name" value="TRANSPOSASE IS4-LIKE DOMAIN-CONTAINING PROTEIN"/>
    <property type="match status" value="1"/>
</dbReference>
<gene>
    <name evidence="1" type="ORF">MSSIT_1813</name>
</gene>